<feature type="domain" description="Pseudouridine synthase I TruA alpha/beta" evidence="5">
    <location>
        <begin position="532"/>
        <end position="671"/>
    </location>
</feature>
<feature type="region of interest" description="Disordered" evidence="4">
    <location>
        <begin position="1"/>
        <end position="22"/>
    </location>
</feature>
<keyword evidence="3" id="KW-0413">Isomerase</keyword>
<name>A0A1Z5TJT2_HORWE</name>
<dbReference type="GO" id="GO:0009982">
    <property type="term" value="F:pseudouridine synthase activity"/>
    <property type="evidence" value="ECO:0007669"/>
    <property type="project" value="InterPro"/>
</dbReference>
<dbReference type="InParanoid" id="A0A1Z5TJT2"/>
<dbReference type="PANTHER" id="PTHR11142:SF5">
    <property type="entry name" value="TRNA PSEUDOURIDINE(38_39) SYNTHASE"/>
    <property type="match status" value="1"/>
</dbReference>
<evidence type="ECO:0000256" key="2">
    <source>
        <dbReference type="ARBA" id="ARBA00022694"/>
    </source>
</evidence>
<proteinExistence type="inferred from homology"/>
<dbReference type="GO" id="GO:0003723">
    <property type="term" value="F:RNA binding"/>
    <property type="evidence" value="ECO:0007669"/>
    <property type="project" value="InterPro"/>
</dbReference>
<feature type="compositionally biased region" description="Basic and acidic residues" evidence="4">
    <location>
        <begin position="49"/>
        <end position="67"/>
    </location>
</feature>
<dbReference type="Gene3D" id="3.30.70.580">
    <property type="entry name" value="Pseudouridine synthase I, catalytic domain, N-terminal subdomain"/>
    <property type="match status" value="1"/>
</dbReference>
<dbReference type="InterPro" id="IPR020095">
    <property type="entry name" value="PsdUridine_synth_TruA_C"/>
</dbReference>
<reference evidence="6 7" key="1">
    <citation type="submission" date="2017-01" db="EMBL/GenBank/DDBJ databases">
        <title>The recent genome duplication of the halophilic yeast Hortaea werneckii: insights from long-read sequencing.</title>
        <authorList>
            <person name="Sinha S."/>
            <person name="Flibotte S."/>
            <person name="Neira M."/>
            <person name="Lenassi M."/>
            <person name="Gostincar C."/>
            <person name="Stajich J.E."/>
            <person name="Nislow C.E."/>
        </authorList>
    </citation>
    <scope>NUCLEOTIDE SEQUENCE [LARGE SCALE GENOMIC DNA]</scope>
    <source>
        <strain evidence="6 7">EXF-2000</strain>
    </source>
</reference>
<dbReference type="InterPro" id="IPR001406">
    <property type="entry name" value="PsdUridine_synth_TruA"/>
</dbReference>
<feature type="compositionally biased region" description="Low complexity" evidence="4">
    <location>
        <begin position="79"/>
        <end position="101"/>
    </location>
</feature>
<protein>
    <recommendedName>
        <fullName evidence="5">Pseudouridine synthase I TruA alpha/beta domain-containing protein</fullName>
    </recommendedName>
</protein>
<dbReference type="SUPFAM" id="SSF54616">
    <property type="entry name" value="DNA-binding domain of Mlu1-box binding protein MBP1"/>
    <property type="match status" value="1"/>
</dbReference>
<accession>A0A1Z5TJT2</accession>
<keyword evidence="2" id="KW-0819">tRNA processing</keyword>
<comment type="similarity">
    <text evidence="1">Belongs to the tRNA pseudouridine synthase TruA family.</text>
</comment>
<comment type="caution">
    <text evidence="6">The sequence shown here is derived from an EMBL/GenBank/DDBJ whole genome shotgun (WGS) entry which is preliminary data.</text>
</comment>
<dbReference type="VEuPathDB" id="FungiDB:BTJ68_04526"/>
<dbReference type="GO" id="GO:0031119">
    <property type="term" value="P:tRNA pseudouridine synthesis"/>
    <property type="evidence" value="ECO:0007669"/>
    <property type="project" value="TreeGrafter"/>
</dbReference>
<keyword evidence="7" id="KW-1185">Reference proteome</keyword>
<dbReference type="SUPFAM" id="SSF55120">
    <property type="entry name" value="Pseudouridine synthase"/>
    <property type="match status" value="1"/>
</dbReference>
<evidence type="ECO:0000313" key="7">
    <source>
        <dbReference type="Proteomes" id="UP000194280"/>
    </source>
</evidence>
<feature type="compositionally biased region" description="Polar residues" evidence="4">
    <location>
        <begin position="761"/>
        <end position="773"/>
    </location>
</feature>
<dbReference type="InterPro" id="IPR020103">
    <property type="entry name" value="PsdUridine_synth_cat_dom_sf"/>
</dbReference>
<dbReference type="EMBL" id="MUNK01000033">
    <property type="protein sequence ID" value="OTA36267.1"/>
    <property type="molecule type" value="Genomic_DNA"/>
</dbReference>
<dbReference type="AlphaFoldDB" id="A0A1Z5TJT2"/>
<feature type="region of interest" description="Disordered" evidence="4">
    <location>
        <begin position="398"/>
        <end position="454"/>
    </location>
</feature>
<dbReference type="InterPro" id="IPR020094">
    <property type="entry name" value="TruA/RsuA/RluB/E/F_N"/>
</dbReference>
<dbReference type="STRING" id="1157616.A0A1Z5TJT2"/>
<dbReference type="GO" id="GO:0005634">
    <property type="term" value="C:nucleus"/>
    <property type="evidence" value="ECO:0007669"/>
    <property type="project" value="TreeGrafter"/>
</dbReference>
<dbReference type="GO" id="GO:0003677">
    <property type="term" value="F:DNA binding"/>
    <property type="evidence" value="ECO:0007669"/>
    <property type="project" value="InterPro"/>
</dbReference>
<evidence type="ECO:0000256" key="4">
    <source>
        <dbReference type="SAM" id="MobiDB-lite"/>
    </source>
</evidence>
<feature type="compositionally biased region" description="Gly residues" evidence="4">
    <location>
        <begin position="413"/>
        <end position="427"/>
    </location>
</feature>
<dbReference type="FunCoup" id="A0A1Z5TJT2">
    <property type="interactions" value="1312"/>
</dbReference>
<feature type="region of interest" description="Disordered" evidence="4">
    <location>
        <begin position="43"/>
        <end position="104"/>
    </location>
</feature>
<dbReference type="GO" id="GO:1990481">
    <property type="term" value="P:mRNA pseudouridine synthesis"/>
    <property type="evidence" value="ECO:0007669"/>
    <property type="project" value="TreeGrafter"/>
</dbReference>
<evidence type="ECO:0000259" key="5">
    <source>
        <dbReference type="Pfam" id="PF01416"/>
    </source>
</evidence>
<dbReference type="GO" id="GO:0005737">
    <property type="term" value="C:cytoplasm"/>
    <property type="evidence" value="ECO:0007669"/>
    <property type="project" value="TreeGrafter"/>
</dbReference>
<dbReference type="HAMAP" id="MF_00171">
    <property type="entry name" value="TruA"/>
    <property type="match status" value="1"/>
</dbReference>
<feature type="region of interest" description="Disordered" evidence="4">
    <location>
        <begin position="755"/>
        <end position="776"/>
    </location>
</feature>
<evidence type="ECO:0000313" key="6">
    <source>
        <dbReference type="EMBL" id="OTA36267.1"/>
    </source>
</evidence>
<evidence type="ECO:0000256" key="3">
    <source>
        <dbReference type="ARBA" id="ARBA00023235"/>
    </source>
</evidence>
<dbReference type="Pfam" id="PF01416">
    <property type="entry name" value="PseudoU_synth_1"/>
    <property type="match status" value="1"/>
</dbReference>
<dbReference type="PANTHER" id="PTHR11142">
    <property type="entry name" value="PSEUDOURIDYLATE SYNTHASE"/>
    <property type="match status" value="1"/>
</dbReference>
<dbReference type="OrthoDB" id="25767at2759"/>
<dbReference type="Proteomes" id="UP000194280">
    <property type="component" value="Unassembled WGS sequence"/>
</dbReference>
<feature type="compositionally biased region" description="Low complexity" evidence="4">
    <location>
        <begin position="1"/>
        <end position="14"/>
    </location>
</feature>
<dbReference type="InterPro" id="IPR036887">
    <property type="entry name" value="HTH_APSES_sf"/>
</dbReference>
<feature type="region of interest" description="Disordered" evidence="4">
    <location>
        <begin position="277"/>
        <end position="307"/>
    </location>
</feature>
<gene>
    <name evidence="6" type="ORF">BTJ68_04526</name>
</gene>
<dbReference type="Gene3D" id="3.30.70.660">
    <property type="entry name" value="Pseudouridine synthase I, catalytic domain, C-terminal subdomain"/>
    <property type="match status" value="1"/>
</dbReference>
<sequence length="839" mass="93153">MSSTSASLPSPSWSEFDQHRSAEVDAKPVAIANTNMLKINSLLNPSAAEHYEQTKQETPDQHERTKSEPSPSPPPTPAYTPSQYSWNSSSPVPLTPTTPSTKPQKLVKDAAVFIKGPTTPPVNYPPYESNESSICLSANQQAELWEQHDIFDVRPDGRGKIGFIGEFPRRIPYASDKKDFHEKTNRDAFYVFHYEFSTTNAPNKKHVVMWDYQIGLVRITPFFKALGLTKGSARHIRTYTMAANTGNSNNTNQDYTHLSHADLVTRVTELEQQLRTLNAKHTASSTTSSPAAPPKKKPKKPAKPFDPSKYNTRFIALKFAYLGGEYNGFEHHSNNITPLPTVEEELWRGLRKTKLIFPDFTKVRGDEGEVCWDGVEYSKCGRTDRGVSAFGQVVGLRVRSSQPKGRKKKDVGGDGAAGEQGGDGMSNGGASAALQGGDNTADVSADAEEQNGSMVEPTWDSIRDELPYIQLLNRVLPPSIRILAWCPHPPQDFSARFSCKERRYRYFFTNPAYPVGPGSKDGLLNVPAMQEAAKKYEGLHDFRNFCKVDPSKQITNFERRIFSAGIHAVSTGGGQAAQGFAQSNGHQTTNLAGQGGQLKLSEPELYYFEVRGSAFLWHQVRHLIAVLFLVGQGYEHPSIVDKLLDTNVCPSKPVYEMADDRPLVLWDCVFPDLEKLAEQQDHIVDQESGKPGYEDALDWIYVGDEIGGRDQSKRAIPGIDDGKFGRNGIMDELWAQWRQRKTDEVLAGHLMDVVSGLGSRPQPQSGDDANGQNGDDVLNVHKDLLERSDRVFDGSDRPRTVGTYVPVLQRERMEPPDVVNARYAARKGLAPKATEMDLD</sequence>
<evidence type="ECO:0000256" key="1">
    <source>
        <dbReference type="ARBA" id="ARBA00009375"/>
    </source>
</evidence>
<organism evidence="6 7">
    <name type="scientific">Hortaea werneckii EXF-2000</name>
    <dbReference type="NCBI Taxonomy" id="1157616"/>
    <lineage>
        <taxon>Eukaryota</taxon>
        <taxon>Fungi</taxon>
        <taxon>Dikarya</taxon>
        <taxon>Ascomycota</taxon>
        <taxon>Pezizomycotina</taxon>
        <taxon>Dothideomycetes</taxon>
        <taxon>Dothideomycetidae</taxon>
        <taxon>Mycosphaerellales</taxon>
        <taxon>Teratosphaeriaceae</taxon>
        <taxon>Hortaea</taxon>
    </lineage>
</organism>
<dbReference type="InterPro" id="IPR020097">
    <property type="entry name" value="PsdUridine_synth_TruA_a/b_dom"/>
</dbReference>